<dbReference type="PANTHER" id="PTHR48034">
    <property type="entry name" value="TRANSFORMER-2 SEX-DETERMINING PROTEIN-RELATED"/>
    <property type="match status" value="1"/>
</dbReference>
<dbReference type="STRING" id="7168.A0A182NAY0"/>
<sequence length="244" mass="28433">FCRIVYGPSSLSLFANLCVLQVGRCIFSSKHRVNMTSSHRRSDCRTSRRHEDDYRRPRSVERRNRHSRSRSRSNSRDRYRRRLVSRTPQRSRSSHRKSPSHSSSRSRIRVDSPAPSRCLGVFGLSVYTTEPYLNDIFRHFGTVERAFVIYDAKTRLSRGFGFVYFKTEEEAGMARANCNGLQIHGRRIRVDYSITDQPHAPTPGVYMGRRDESPLPSSRSRSRNESYRHRRRSRSGSRSSNASR</sequence>
<dbReference type="InterPro" id="IPR050441">
    <property type="entry name" value="RBM"/>
</dbReference>
<reference evidence="6" key="1">
    <citation type="submission" date="2013-03" db="EMBL/GenBank/DDBJ databases">
        <title>The Genome Sequence of Anopheles dirus WRAIR2.</title>
        <authorList>
            <consortium name="The Broad Institute Genomics Platform"/>
            <person name="Neafsey D.E."/>
            <person name="Walton C."/>
            <person name="Walker B."/>
            <person name="Young S.K."/>
            <person name="Zeng Q."/>
            <person name="Gargeya S."/>
            <person name="Fitzgerald M."/>
            <person name="Haas B."/>
            <person name="Abouelleil A."/>
            <person name="Allen A.W."/>
            <person name="Alvarado L."/>
            <person name="Arachchi H.M."/>
            <person name="Berlin A.M."/>
            <person name="Chapman S.B."/>
            <person name="Gainer-Dewar J."/>
            <person name="Goldberg J."/>
            <person name="Griggs A."/>
            <person name="Gujja S."/>
            <person name="Hansen M."/>
            <person name="Howarth C."/>
            <person name="Imamovic A."/>
            <person name="Ireland A."/>
            <person name="Larimer J."/>
            <person name="McCowan C."/>
            <person name="Murphy C."/>
            <person name="Pearson M."/>
            <person name="Poon T.W."/>
            <person name="Priest M."/>
            <person name="Roberts A."/>
            <person name="Saif S."/>
            <person name="Shea T."/>
            <person name="Sisk P."/>
            <person name="Sykes S."/>
            <person name="Wortman J."/>
            <person name="Nusbaum C."/>
            <person name="Birren B."/>
        </authorList>
    </citation>
    <scope>NUCLEOTIDE SEQUENCE [LARGE SCALE GENOMIC DNA]</scope>
    <source>
        <strain evidence="6">WRAIR2</strain>
    </source>
</reference>
<evidence type="ECO:0000313" key="6">
    <source>
        <dbReference type="Proteomes" id="UP000075884"/>
    </source>
</evidence>
<organism evidence="5 6">
    <name type="scientific">Anopheles dirus</name>
    <dbReference type="NCBI Taxonomy" id="7168"/>
    <lineage>
        <taxon>Eukaryota</taxon>
        <taxon>Metazoa</taxon>
        <taxon>Ecdysozoa</taxon>
        <taxon>Arthropoda</taxon>
        <taxon>Hexapoda</taxon>
        <taxon>Insecta</taxon>
        <taxon>Pterygota</taxon>
        <taxon>Neoptera</taxon>
        <taxon>Endopterygota</taxon>
        <taxon>Diptera</taxon>
        <taxon>Nematocera</taxon>
        <taxon>Culicoidea</taxon>
        <taxon>Culicidae</taxon>
        <taxon>Anophelinae</taxon>
        <taxon>Anopheles</taxon>
    </lineage>
</organism>
<dbReference type="InterPro" id="IPR012677">
    <property type="entry name" value="Nucleotide-bd_a/b_plait_sf"/>
</dbReference>
<dbReference type="SMART" id="SM00360">
    <property type="entry name" value="RRM"/>
    <property type="match status" value="1"/>
</dbReference>
<feature type="region of interest" description="Disordered" evidence="3">
    <location>
        <begin position="36"/>
        <end position="111"/>
    </location>
</feature>
<evidence type="ECO:0000256" key="3">
    <source>
        <dbReference type="SAM" id="MobiDB-lite"/>
    </source>
</evidence>
<dbReference type="AlphaFoldDB" id="A0A182NAY0"/>
<dbReference type="InterPro" id="IPR000504">
    <property type="entry name" value="RRM_dom"/>
</dbReference>
<dbReference type="SUPFAM" id="SSF54928">
    <property type="entry name" value="RNA-binding domain, RBD"/>
    <property type="match status" value="1"/>
</dbReference>
<protein>
    <recommendedName>
        <fullName evidence="4">RRM domain-containing protein</fullName>
    </recommendedName>
</protein>
<feature type="compositionally biased region" description="Basic and acidic residues" evidence="3">
    <location>
        <begin position="40"/>
        <end position="62"/>
    </location>
</feature>
<dbReference type="Pfam" id="PF00076">
    <property type="entry name" value="RRM_1"/>
    <property type="match status" value="1"/>
</dbReference>
<proteinExistence type="predicted"/>
<evidence type="ECO:0000256" key="1">
    <source>
        <dbReference type="ARBA" id="ARBA00022884"/>
    </source>
</evidence>
<feature type="compositionally biased region" description="Basic residues" evidence="3">
    <location>
        <begin position="63"/>
        <end position="84"/>
    </location>
</feature>
<dbReference type="InterPro" id="IPR035979">
    <property type="entry name" value="RBD_domain_sf"/>
</dbReference>
<keyword evidence="6" id="KW-1185">Reference proteome</keyword>
<feature type="compositionally biased region" description="Basic residues" evidence="3">
    <location>
        <begin position="92"/>
        <end position="107"/>
    </location>
</feature>
<dbReference type="Proteomes" id="UP000075884">
    <property type="component" value="Unassembled WGS sequence"/>
</dbReference>
<evidence type="ECO:0000259" key="4">
    <source>
        <dbReference type="PROSITE" id="PS50102"/>
    </source>
</evidence>
<feature type="domain" description="RRM" evidence="4">
    <location>
        <begin position="117"/>
        <end position="195"/>
    </location>
</feature>
<dbReference type="GO" id="GO:0003723">
    <property type="term" value="F:RNA binding"/>
    <property type="evidence" value="ECO:0007669"/>
    <property type="project" value="UniProtKB-UniRule"/>
</dbReference>
<dbReference type="VEuPathDB" id="VectorBase:ADIR004806"/>
<dbReference type="PROSITE" id="PS50102">
    <property type="entry name" value="RRM"/>
    <property type="match status" value="1"/>
</dbReference>
<evidence type="ECO:0000313" key="5">
    <source>
        <dbReference type="EnsemblMetazoa" id="ADIR004806-PA"/>
    </source>
</evidence>
<keyword evidence="1 2" id="KW-0694">RNA-binding</keyword>
<name>A0A182NAY0_9DIPT</name>
<dbReference type="EnsemblMetazoa" id="ADIR004806-RA">
    <property type="protein sequence ID" value="ADIR004806-PA"/>
    <property type="gene ID" value="ADIR004806"/>
</dbReference>
<feature type="region of interest" description="Disordered" evidence="3">
    <location>
        <begin position="195"/>
        <end position="244"/>
    </location>
</feature>
<accession>A0A182NAY0</accession>
<dbReference type="Gene3D" id="3.30.70.330">
    <property type="match status" value="1"/>
</dbReference>
<reference evidence="5" key="2">
    <citation type="submission" date="2020-05" db="UniProtKB">
        <authorList>
            <consortium name="EnsemblMetazoa"/>
        </authorList>
    </citation>
    <scope>IDENTIFICATION</scope>
    <source>
        <strain evidence="5">WRAIR2</strain>
    </source>
</reference>
<evidence type="ECO:0000256" key="2">
    <source>
        <dbReference type="PROSITE-ProRule" id="PRU00176"/>
    </source>
</evidence>
<dbReference type="CDD" id="cd12363">
    <property type="entry name" value="RRM_TRA2"/>
    <property type="match status" value="1"/>
</dbReference>